<keyword evidence="1" id="KW-0812">Transmembrane</keyword>
<gene>
    <name evidence="2" type="ORF">Loak_1894</name>
</gene>
<keyword evidence="1" id="KW-1133">Transmembrane helix</keyword>
<dbReference type="Proteomes" id="UP000054858">
    <property type="component" value="Unassembled WGS sequence"/>
</dbReference>
<sequence>MEHMDEQDILRLKELLRRTGEFIAYFEFAETKMMEWRQDIELRASSHQQQFQERLCSLQTELNSLQEIFTQAGLARFRLTAENALKQGKEYLTAMQQIEQQILTHLSNNQKQLSKFCEQAVTEINQHTMHALERIDNQLSQYDPQHFHRIANESCEQVAKSANHVILKSDKLLRMFQWRTVALAFLTSLLTAFSIGLYISDEFPWEIHQHAMNERGAGKMLMNAWSKLSYQEKIKILGEPVNQKS</sequence>
<evidence type="ECO:0000313" key="3">
    <source>
        <dbReference type="Proteomes" id="UP000054858"/>
    </source>
</evidence>
<dbReference type="RefSeq" id="WP_035892365.1">
    <property type="nucleotide sequence ID" value="NZ_LCUA01000003.1"/>
</dbReference>
<reference evidence="2 3" key="1">
    <citation type="submission" date="2015-11" db="EMBL/GenBank/DDBJ databases">
        <title>Genomic analysis of 38 Legionella species identifies large and diverse effector repertoires.</title>
        <authorList>
            <person name="Burstein D."/>
            <person name="Amaro F."/>
            <person name="Zusman T."/>
            <person name="Lifshitz Z."/>
            <person name="Cohen O."/>
            <person name="Gilbert J.A."/>
            <person name="Pupko T."/>
            <person name="Shuman H.A."/>
            <person name="Segal G."/>
        </authorList>
    </citation>
    <scope>NUCLEOTIDE SEQUENCE [LARGE SCALE GENOMIC DNA]</scope>
    <source>
        <strain evidence="2 3">Oak Ridge-10</strain>
    </source>
</reference>
<evidence type="ECO:0000313" key="2">
    <source>
        <dbReference type="EMBL" id="KTD38218.1"/>
    </source>
</evidence>
<keyword evidence="1" id="KW-0472">Membrane</keyword>
<comment type="caution">
    <text evidence="2">The sequence shown here is derived from an EMBL/GenBank/DDBJ whole genome shotgun (WGS) entry which is preliminary data.</text>
</comment>
<dbReference type="AlphaFoldDB" id="A0A0W0X0Y9"/>
<feature type="transmembrane region" description="Helical" evidence="1">
    <location>
        <begin position="181"/>
        <end position="199"/>
    </location>
</feature>
<name>A0A0W0X0Y9_9GAMM</name>
<protein>
    <submittedName>
        <fullName evidence="2">Uncharacterized protein</fullName>
    </submittedName>
</protein>
<dbReference type="PATRIC" id="fig|29423.5.peg.1986"/>
<accession>A0A0W0X0Y9</accession>
<proteinExistence type="predicted"/>
<organism evidence="2 3">
    <name type="scientific">Legionella oakridgensis</name>
    <dbReference type="NCBI Taxonomy" id="29423"/>
    <lineage>
        <taxon>Bacteria</taxon>
        <taxon>Pseudomonadati</taxon>
        <taxon>Pseudomonadota</taxon>
        <taxon>Gammaproteobacteria</taxon>
        <taxon>Legionellales</taxon>
        <taxon>Legionellaceae</taxon>
        <taxon>Legionella</taxon>
    </lineage>
</organism>
<dbReference type="EMBL" id="LNYP01000029">
    <property type="protein sequence ID" value="KTD38218.1"/>
    <property type="molecule type" value="Genomic_DNA"/>
</dbReference>
<evidence type="ECO:0000256" key="1">
    <source>
        <dbReference type="SAM" id="Phobius"/>
    </source>
</evidence>